<dbReference type="Proteomes" id="UP000249458">
    <property type="component" value="Unassembled WGS sequence"/>
</dbReference>
<dbReference type="InterPro" id="IPR035956">
    <property type="entry name" value="RimP_N_sf"/>
</dbReference>
<keyword evidence="2 3" id="KW-0690">Ribosome biogenesis</keyword>
<evidence type="ECO:0000313" key="7">
    <source>
        <dbReference type="Proteomes" id="UP000249458"/>
    </source>
</evidence>
<evidence type="ECO:0000259" key="4">
    <source>
        <dbReference type="Pfam" id="PF02576"/>
    </source>
</evidence>
<evidence type="ECO:0000313" key="6">
    <source>
        <dbReference type="EMBL" id="RAP36575.1"/>
    </source>
</evidence>
<dbReference type="EMBL" id="MVJN01000005">
    <property type="protein sequence ID" value="RAP36575.1"/>
    <property type="molecule type" value="Genomic_DNA"/>
</dbReference>
<dbReference type="InterPro" id="IPR028989">
    <property type="entry name" value="RimP_N"/>
</dbReference>
<proteinExistence type="inferred from homology"/>
<dbReference type="SUPFAM" id="SSF74942">
    <property type="entry name" value="YhbC-like, C-terminal domain"/>
    <property type="match status" value="1"/>
</dbReference>
<dbReference type="NCBIfam" id="NF000927">
    <property type="entry name" value="PRK00092.1-1"/>
    <property type="match status" value="1"/>
</dbReference>
<dbReference type="CDD" id="cd01734">
    <property type="entry name" value="YlxS_C"/>
    <property type="match status" value="1"/>
</dbReference>
<dbReference type="Pfam" id="PF17384">
    <property type="entry name" value="DUF150_C"/>
    <property type="match status" value="1"/>
</dbReference>
<evidence type="ECO:0000256" key="1">
    <source>
        <dbReference type="ARBA" id="ARBA00022490"/>
    </source>
</evidence>
<dbReference type="AlphaFoldDB" id="A0A364LJA6"/>
<feature type="domain" description="Ribosome maturation factor RimP N-terminal" evidence="4">
    <location>
        <begin position="10"/>
        <end position="80"/>
    </location>
</feature>
<reference evidence="6 7" key="1">
    <citation type="submission" date="2017-02" db="EMBL/GenBank/DDBJ databases">
        <title>Legionella quilivanii strain from human: case report and whole genome sequencing analysis.</title>
        <authorList>
            <person name="Lalancette C."/>
            <person name="Leduc J.-M."/>
            <person name="Levesque S."/>
            <person name="Fournier E."/>
            <person name="Saoud J."/>
            <person name="Faucher S.P."/>
            <person name="Bernard K."/>
            <person name="Martineau C."/>
            <person name="Longtin J."/>
        </authorList>
    </citation>
    <scope>NUCLEOTIDE SEQUENCE [LARGE SCALE GENOMIC DNA]</scope>
    <source>
        <strain evidence="6 7">ID143958</strain>
    </source>
</reference>
<feature type="domain" description="Ribosome maturation factor RimP C-terminal" evidence="5">
    <location>
        <begin position="84"/>
        <end position="148"/>
    </location>
</feature>
<comment type="subcellular location">
    <subcellularLocation>
        <location evidence="3">Cytoplasm</location>
    </subcellularLocation>
</comment>
<dbReference type="SUPFAM" id="SSF75420">
    <property type="entry name" value="YhbC-like, N-terminal domain"/>
    <property type="match status" value="1"/>
</dbReference>
<dbReference type="PANTHER" id="PTHR33867">
    <property type="entry name" value="RIBOSOME MATURATION FACTOR RIMP"/>
    <property type="match status" value="1"/>
</dbReference>
<evidence type="ECO:0000256" key="2">
    <source>
        <dbReference type="ARBA" id="ARBA00022517"/>
    </source>
</evidence>
<dbReference type="GO" id="GO:0006412">
    <property type="term" value="P:translation"/>
    <property type="evidence" value="ECO:0007669"/>
    <property type="project" value="TreeGrafter"/>
</dbReference>
<dbReference type="FunFam" id="3.30.300.70:FF:000001">
    <property type="entry name" value="Ribosome maturation factor RimP"/>
    <property type="match status" value="1"/>
</dbReference>
<gene>
    <name evidence="3" type="primary">rimP</name>
    <name evidence="6" type="ORF">B1207_07135</name>
</gene>
<name>A0A364LJA6_9GAMM</name>
<dbReference type="RefSeq" id="WP_112219314.1">
    <property type="nucleotide sequence ID" value="NZ_MVJN01000005.1"/>
</dbReference>
<keyword evidence="1 3" id="KW-0963">Cytoplasm</keyword>
<comment type="function">
    <text evidence="3">Required for maturation of 30S ribosomal subunits.</text>
</comment>
<evidence type="ECO:0000259" key="5">
    <source>
        <dbReference type="Pfam" id="PF17384"/>
    </source>
</evidence>
<dbReference type="Pfam" id="PF02576">
    <property type="entry name" value="RimP_N"/>
    <property type="match status" value="1"/>
</dbReference>
<dbReference type="PANTHER" id="PTHR33867:SF1">
    <property type="entry name" value="RIBOSOME MATURATION FACTOR RIMP"/>
    <property type="match status" value="1"/>
</dbReference>
<dbReference type="Gene3D" id="3.30.300.70">
    <property type="entry name" value="RimP-like superfamily, N-terminal"/>
    <property type="match status" value="1"/>
</dbReference>
<dbReference type="InterPro" id="IPR036847">
    <property type="entry name" value="RimP_C_sf"/>
</dbReference>
<dbReference type="Gene3D" id="2.30.30.180">
    <property type="entry name" value="Ribosome maturation factor RimP, C-terminal domain"/>
    <property type="match status" value="1"/>
</dbReference>
<dbReference type="InterPro" id="IPR028998">
    <property type="entry name" value="RimP_C"/>
</dbReference>
<dbReference type="GO" id="GO:0000028">
    <property type="term" value="P:ribosomal small subunit assembly"/>
    <property type="evidence" value="ECO:0007669"/>
    <property type="project" value="TreeGrafter"/>
</dbReference>
<accession>A0A364LJA6</accession>
<sequence length="149" mass="16947">MIKNDIENLLYPIVTALGYQLWACEYLPQGKHSLLRVYIDRPEGIGLGDCEIVSKQISALLDVEDPIPGNYSLEISSPGIPRPLFYREHYLMYVGQEIQLKLRRAIHGQRKKLKGSIESVQENSLVLNVENEHLEILFSDIIKANLTGE</sequence>
<dbReference type="InterPro" id="IPR003728">
    <property type="entry name" value="Ribosome_maturation_RimP"/>
</dbReference>
<comment type="caution">
    <text evidence="6">The sequence shown here is derived from an EMBL/GenBank/DDBJ whole genome shotgun (WGS) entry which is preliminary data.</text>
</comment>
<dbReference type="HAMAP" id="MF_01077">
    <property type="entry name" value="RimP"/>
    <property type="match status" value="1"/>
</dbReference>
<evidence type="ECO:0000256" key="3">
    <source>
        <dbReference type="HAMAP-Rule" id="MF_01077"/>
    </source>
</evidence>
<dbReference type="GO" id="GO:0005829">
    <property type="term" value="C:cytosol"/>
    <property type="evidence" value="ECO:0007669"/>
    <property type="project" value="TreeGrafter"/>
</dbReference>
<comment type="similarity">
    <text evidence="3">Belongs to the RimP family.</text>
</comment>
<organism evidence="6 7">
    <name type="scientific">Legionella quinlivanii</name>
    <dbReference type="NCBI Taxonomy" id="45073"/>
    <lineage>
        <taxon>Bacteria</taxon>
        <taxon>Pseudomonadati</taxon>
        <taxon>Pseudomonadota</taxon>
        <taxon>Gammaproteobacteria</taxon>
        <taxon>Legionellales</taxon>
        <taxon>Legionellaceae</taxon>
        <taxon>Legionella</taxon>
    </lineage>
</organism>
<protein>
    <recommendedName>
        <fullName evidence="3">Ribosome maturation factor RimP</fullName>
    </recommendedName>
</protein>